<evidence type="ECO:0000313" key="3">
    <source>
        <dbReference type="Proteomes" id="UP000308652"/>
    </source>
</evidence>
<protein>
    <submittedName>
        <fullName evidence="2">Uncharacterized protein</fullName>
    </submittedName>
</protein>
<reference evidence="2 3" key="1">
    <citation type="journal article" date="2019" name="Nat. Ecol. Evol.">
        <title>Megaphylogeny resolves global patterns of mushroom evolution.</title>
        <authorList>
            <person name="Varga T."/>
            <person name="Krizsan K."/>
            <person name="Foldi C."/>
            <person name="Dima B."/>
            <person name="Sanchez-Garcia M."/>
            <person name="Sanchez-Ramirez S."/>
            <person name="Szollosi G.J."/>
            <person name="Szarkandi J.G."/>
            <person name="Papp V."/>
            <person name="Albert L."/>
            <person name="Andreopoulos W."/>
            <person name="Angelini C."/>
            <person name="Antonin V."/>
            <person name="Barry K.W."/>
            <person name="Bougher N.L."/>
            <person name="Buchanan P."/>
            <person name="Buyck B."/>
            <person name="Bense V."/>
            <person name="Catcheside P."/>
            <person name="Chovatia M."/>
            <person name="Cooper J."/>
            <person name="Damon W."/>
            <person name="Desjardin D."/>
            <person name="Finy P."/>
            <person name="Geml J."/>
            <person name="Haridas S."/>
            <person name="Hughes K."/>
            <person name="Justo A."/>
            <person name="Karasinski D."/>
            <person name="Kautmanova I."/>
            <person name="Kiss B."/>
            <person name="Kocsube S."/>
            <person name="Kotiranta H."/>
            <person name="LaButti K.M."/>
            <person name="Lechner B.E."/>
            <person name="Liimatainen K."/>
            <person name="Lipzen A."/>
            <person name="Lukacs Z."/>
            <person name="Mihaltcheva S."/>
            <person name="Morgado L.N."/>
            <person name="Niskanen T."/>
            <person name="Noordeloos M.E."/>
            <person name="Ohm R.A."/>
            <person name="Ortiz-Santana B."/>
            <person name="Ovrebo C."/>
            <person name="Racz N."/>
            <person name="Riley R."/>
            <person name="Savchenko A."/>
            <person name="Shiryaev A."/>
            <person name="Soop K."/>
            <person name="Spirin V."/>
            <person name="Szebenyi C."/>
            <person name="Tomsovsky M."/>
            <person name="Tulloss R.E."/>
            <person name="Uehling J."/>
            <person name="Grigoriev I.V."/>
            <person name="Vagvolgyi C."/>
            <person name="Papp T."/>
            <person name="Martin F.M."/>
            <person name="Miettinen O."/>
            <person name="Hibbett D.S."/>
            <person name="Nagy L.G."/>
        </authorList>
    </citation>
    <scope>NUCLEOTIDE SEQUENCE [LARGE SCALE GENOMIC DNA]</scope>
    <source>
        <strain evidence="2 3">CBS 166.37</strain>
    </source>
</reference>
<feature type="signal peptide" evidence="1">
    <location>
        <begin position="1"/>
        <end position="23"/>
    </location>
</feature>
<dbReference type="Gene3D" id="2.60.120.260">
    <property type="entry name" value="Galactose-binding domain-like"/>
    <property type="match status" value="1"/>
</dbReference>
<feature type="chain" id="PRO_5023067347" evidence="1">
    <location>
        <begin position="24"/>
        <end position="488"/>
    </location>
</feature>
<gene>
    <name evidence="2" type="ORF">BDQ12DRAFT_645075</name>
</gene>
<dbReference type="STRING" id="68775.A0A5C3MB27"/>
<evidence type="ECO:0000313" key="2">
    <source>
        <dbReference type="EMBL" id="TFK41825.1"/>
    </source>
</evidence>
<keyword evidence="3" id="KW-1185">Reference proteome</keyword>
<dbReference type="EMBL" id="ML213593">
    <property type="protein sequence ID" value="TFK41825.1"/>
    <property type="molecule type" value="Genomic_DNA"/>
</dbReference>
<dbReference type="SUPFAM" id="SSF53448">
    <property type="entry name" value="Nucleotide-diphospho-sugar transferases"/>
    <property type="match status" value="1"/>
</dbReference>
<proteinExistence type="predicted"/>
<keyword evidence="1" id="KW-0732">Signal</keyword>
<dbReference type="OrthoDB" id="1684102at2759"/>
<name>A0A5C3MB27_9AGAR</name>
<evidence type="ECO:0000256" key="1">
    <source>
        <dbReference type="SAM" id="SignalP"/>
    </source>
</evidence>
<dbReference type="AlphaFoldDB" id="A0A5C3MB27"/>
<accession>A0A5C3MB27</accession>
<dbReference type="Proteomes" id="UP000308652">
    <property type="component" value="Unassembled WGS sequence"/>
</dbReference>
<sequence>MLNFIDLAFATFLFSILSLLVDQQRLSNDADIISKSLALAARLNYNSKCPTSPDTTVIILNWSRLPNVVQIASLLCQNLLNDVVDSVFIWNNSPKSLTEEDFASAKCPPRKLRIHNSPFNLYFQARFIACARSVTRYCFIQDDDYLVLPEVIRTLRYRISEARIPGIYLLPAHEMLSSQLRTVRVDDAILTSFAWLGHGAIIKRDRAIKFLLLLKRLNLTEDEFKMADNYFAILSNTLAETWFDQGIELGGGQPFTVGVEGDERNNRHIRRAGELLDSIALAKESDSNMPYISRTAPSHFLRLSRSPCREIVCLFETSIELLPRFIQPDTSSAKNILKLETSHLLALGLEGRRFYSDFPPSHAVDGRADTAFRSPQNARKGDWISIDMFGSIPMGVECQLVLIIYAATKAILHASTVEASSDKITWMPVDCSFFCTNTMLNTSLHPQQECRCSVLSVYGGARAFRIRVEHNVDVRWVLYEIWLEGTSY</sequence>
<dbReference type="InterPro" id="IPR029044">
    <property type="entry name" value="Nucleotide-diphossugar_trans"/>
</dbReference>
<organism evidence="2 3">
    <name type="scientific">Crucibulum laeve</name>
    <dbReference type="NCBI Taxonomy" id="68775"/>
    <lineage>
        <taxon>Eukaryota</taxon>
        <taxon>Fungi</taxon>
        <taxon>Dikarya</taxon>
        <taxon>Basidiomycota</taxon>
        <taxon>Agaricomycotina</taxon>
        <taxon>Agaricomycetes</taxon>
        <taxon>Agaricomycetidae</taxon>
        <taxon>Agaricales</taxon>
        <taxon>Agaricineae</taxon>
        <taxon>Nidulariaceae</taxon>
        <taxon>Crucibulum</taxon>
    </lineage>
</organism>